<comment type="caution">
    <text evidence="2">The sequence shown here is derived from an EMBL/GenBank/DDBJ whole genome shotgun (WGS) entry which is preliminary data.</text>
</comment>
<reference evidence="2 3" key="1">
    <citation type="submission" date="2020-11" db="EMBL/GenBank/DDBJ databases">
        <title>Kefir isolates.</title>
        <authorList>
            <person name="Marcisauskas S."/>
            <person name="Kim Y."/>
            <person name="Blasche S."/>
        </authorList>
    </citation>
    <scope>NUCLEOTIDE SEQUENCE [LARGE SCALE GENOMIC DNA]</scope>
    <source>
        <strain evidence="2 3">KR</strain>
    </source>
</reference>
<accession>A0A9P6W4W1</accession>
<dbReference type="InterPro" id="IPR009737">
    <property type="entry name" value="Aim32/Apd1-like"/>
</dbReference>
<dbReference type="Proteomes" id="UP000777482">
    <property type="component" value="Unassembled WGS sequence"/>
</dbReference>
<feature type="region of interest" description="Disordered" evidence="1">
    <location>
        <begin position="125"/>
        <end position="154"/>
    </location>
</feature>
<dbReference type="EMBL" id="PUHQ01000016">
    <property type="protein sequence ID" value="KAG0664055.1"/>
    <property type="molecule type" value="Genomic_DNA"/>
</dbReference>
<dbReference type="AlphaFoldDB" id="A0A9P6W4W1"/>
<dbReference type="Gene3D" id="3.40.30.10">
    <property type="entry name" value="Glutaredoxin"/>
    <property type="match status" value="1"/>
</dbReference>
<dbReference type="InterPro" id="IPR036249">
    <property type="entry name" value="Thioredoxin-like_sf"/>
</dbReference>
<evidence type="ECO:0000313" key="3">
    <source>
        <dbReference type="Proteomes" id="UP000777482"/>
    </source>
</evidence>
<organism evidence="2 3">
    <name type="scientific">Rhodotorula mucilaginosa</name>
    <name type="common">Yeast</name>
    <name type="synonym">Rhodotorula rubra</name>
    <dbReference type="NCBI Taxonomy" id="5537"/>
    <lineage>
        <taxon>Eukaryota</taxon>
        <taxon>Fungi</taxon>
        <taxon>Dikarya</taxon>
        <taxon>Basidiomycota</taxon>
        <taxon>Pucciniomycotina</taxon>
        <taxon>Microbotryomycetes</taxon>
        <taxon>Sporidiobolales</taxon>
        <taxon>Sporidiobolaceae</taxon>
        <taxon>Rhodotorula</taxon>
    </lineage>
</organism>
<dbReference type="Pfam" id="PF06999">
    <property type="entry name" value="Suc_Fer-like"/>
    <property type="match status" value="1"/>
</dbReference>
<gene>
    <name evidence="2" type="ORF">C6P46_001916</name>
</gene>
<proteinExistence type="predicted"/>
<evidence type="ECO:0000256" key="1">
    <source>
        <dbReference type="SAM" id="MobiDB-lite"/>
    </source>
</evidence>
<sequence>MTASDHPAPPQALVEALRRANVPLEAYADACAACDEPCDDDHDDLAYPSGFEVDLESQMLGELKPYGRQIIVSTGKSDWIREVTDDETSIPGLVKAEYDKLQEASDGRSGMLAKLGSKVFGGAGSGVDAKSEAPEDLPGVYPSSAATPPKRSGSSRLSILNGSFISSSHHGHRESVISLPDFKVINEVEASPASIEELVKRYLDPSIGRAGSTLSGELRSWPLPYHCFHHHLERHGLHVDERGDDLAHGPPIEEWEGSDAEKEMRLRETLQGVKTDGGSVGLFKISHIGGHRYAGNVILYFPNGTSVWFGRVTPADVGVIVDRTIMQGKIIPELLRGGLGLTGKNGPHGVLDW</sequence>
<keyword evidence="3" id="KW-1185">Reference proteome</keyword>
<dbReference type="PANTHER" id="PTHR31902:SF14">
    <property type="entry name" value="ACTIN PATCHES DISTAL PROTEIN 1"/>
    <property type="match status" value="1"/>
</dbReference>
<evidence type="ECO:0000313" key="2">
    <source>
        <dbReference type="EMBL" id="KAG0664055.1"/>
    </source>
</evidence>
<protein>
    <submittedName>
        <fullName evidence="2">Uncharacterized protein</fullName>
    </submittedName>
</protein>
<dbReference type="PANTHER" id="PTHR31902">
    <property type="entry name" value="ACTIN PATCHES DISTAL PROTEIN 1"/>
    <property type="match status" value="1"/>
</dbReference>
<name>A0A9P6W4W1_RHOMI</name>
<dbReference type="OrthoDB" id="10253744at2759"/>
<dbReference type="SUPFAM" id="SSF52833">
    <property type="entry name" value="Thioredoxin-like"/>
    <property type="match status" value="1"/>
</dbReference>